<organism evidence="2 3">
    <name type="scientific">Jiangella alba</name>
    <dbReference type="NCBI Taxonomy" id="561176"/>
    <lineage>
        <taxon>Bacteria</taxon>
        <taxon>Bacillati</taxon>
        <taxon>Actinomycetota</taxon>
        <taxon>Actinomycetes</taxon>
        <taxon>Jiangellales</taxon>
        <taxon>Jiangellaceae</taxon>
        <taxon>Jiangella</taxon>
    </lineage>
</organism>
<keyword evidence="3" id="KW-1185">Reference proteome</keyword>
<dbReference type="AlphaFoldDB" id="A0A1H5HVP6"/>
<dbReference type="OrthoDB" id="5195698at2"/>
<feature type="region of interest" description="Disordered" evidence="1">
    <location>
        <begin position="98"/>
        <end position="120"/>
    </location>
</feature>
<proteinExistence type="predicted"/>
<dbReference type="Proteomes" id="UP000181980">
    <property type="component" value="Unassembled WGS sequence"/>
</dbReference>
<accession>A0A1H5HVP6</accession>
<name>A0A1H5HVP6_9ACTN</name>
<sequence length="120" mass="12303">MTTADSGALPTRVRVRLGYPAAAGAASVTVVGVDAPRVCLGVDEPGGRRSTAWYAPGHVLTAGGVRWRVVRTSPPPRLAPDAPPGSAGDHVVAVLVRIGGQGVSPGSRPPRSRPRTRETP</sequence>
<dbReference type="EMBL" id="FNUC01000003">
    <property type="protein sequence ID" value="SEE32072.1"/>
    <property type="molecule type" value="Genomic_DNA"/>
</dbReference>
<gene>
    <name evidence="2" type="ORF">SAMN04488561_0980</name>
</gene>
<protein>
    <submittedName>
        <fullName evidence="2">Uncharacterized protein</fullName>
    </submittedName>
</protein>
<reference evidence="3" key="1">
    <citation type="submission" date="2016-10" db="EMBL/GenBank/DDBJ databases">
        <authorList>
            <person name="Varghese N."/>
            <person name="Submissions S."/>
        </authorList>
    </citation>
    <scope>NUCLEOTIDE SEQUENCE [LARGE SCALE GENOMIC DNA]</scope>
    <source>
        <strain evidence="3">DSM 45237</strain>
    </source>
</reference>
<dbReference type="STRING" id="561176.SAMN04488561_0980"/>
<evidence type="ECO:0000256" key="1">
    <source>
        <dbReference type="SAM" id="MobiDB-lite"/>
    </source>
</evidence>
<dbReference type="RefSeq" id="WP_069113031.1">
    <property type="nucleotide sequence ID" value="NZ_FNUC01000003.1"/>
</dbReference>
<evidence type="ECO:0000313" key="3">
    <source>
        <dbReference type="Proteomes" id="UP000181980"/>
    </source>
</evidence>
<evidence type="ECO:0000313" key="2">
    <source>
        <dbReference type="EMBL" id="SEE32072.1"/>
    </source>
</evidence>